<evidence type="ECO:0000256" key="4">
    <source>
        <dbReference type="ARBA" id="ARBA00005189"/>
    </source>
</evidence>
<reference evidence="20" key="2">
    <citation type="submission" date="2020-09" db="EMBL/GenBank/DDBJ databases">
        <authorList>
            <person name="Sun Q."/>
            <person name="Zhou Y."/>
        </authorList>
    </citation>
    <scope>NUCLEOTIDE SEQUENCE</scope>
    <source>
        <strain evidence="20">CGMCC 1.12698</strain>
    </source>
</reference>
<accession>A0A917AQ17</accession>
<evidence type="ECO:0000256" key="1">
    <source>
        <dbReference type="ARBA" id="ARBA00001698"/>
    </source>
</evidence>
<evidence type="ECO:0000256" key="3">
    <source>
        <dbReference type="ARBA" id="ARBA00005119"/>
    </source>
</evidence>
<keyword evidence="10 18" id="KW-0808">Transferase</keyword>
<name>A0A917AQ17_9BACI</name>
<evidence type="ECO:0000313" key="20">
    <source>
        <dbReference type="EMBL" id="GGE65290.1"/>
    </source>
</evidence>
<evidence type="ECO:0000256" key="9">
    <source>
        <dbReference type="ARBA" id="ARBA00022516"/>
    </source>
</evidence>
<organism evidence="20 21">
    <name type="scientific">Priestia taiwanensis</name>
    <dbReference type="NCBI Taxonomy" id="1347902"/>
    <lineage>
        <taxon>Bacteria</taxon>
        <taxon>Bacillati</taxon>
        <taxon>Bacillota</taxon>
        <taxon>Bacilli</taxon>
        <taxon>Bacillales</taxon>
        <taxon>Bacillaceae</taxon>
        <taxon>Priestia</taxon>
    </lineage>
</organism>
<feature type="transmembrane region" description="Helical" evidence="19">
    <location>
        <begin position="132"/>
        <end position="153"/>
    </location>
</feature>
<feature type="transmembrane region" description="Helical" evidence="19">
    <location>
        <begin position="6"/>
        <end position="33"/>
    </location>
</feature>
<dbReference type="RefSeq" id="WP_188387686.1">
    <property type="nucleotide sequence ID" value="NZ_BMFK01000001.1"/>
</dbReference>
<sequence length="263" mass="29226">MKTRIITGIIAMGLFIPIVVYGGLPLSILLYVAGTIGLYELLRMKNIHMYSIPSILSILLLWITLIPGAYVHILDTIGFSKTELTFIIILLLLTYTVISKNKFTFDDSAFLLLATMYVGMGFYYFLETREEGLMYIFFTLLVIWSTDSGAYFIGKSIGKKKLWPEISPNKTVEGFLGGIASAIVAGVIFQVFDLLPVSFGVIIVTAMAVSIFGQLGDLVESAFKRHYDVKDSGKILPGHGGVLDRFDSLLFALPILHFLHLMF</sequence>
<comment type="subcellular location">
    <subcellularLocation>
        <location evidence="2">Cell membrane</location>
        <topology evidence="2">Multi-pass membrane protein</topology>
    </subcellularLocation>
</comment>
<dbReference type="GO" id="GO:0016024">
    <property type="term" value="P:CDP-diacylglycerol biosynthetic process"/>
    <property type="evidence" value="ECO:0007669"/>
    <property type="project" value="TreeGrafter"/>
</dbReference>
<evidence type="ECO:0000256" key="18">
    <source>
        <dbReference type="RuleBase" id="RU003938"/>
    </source>
</evidence>
<keyword evidence="11 18" id="KW-0812">Transmembrane</keyword>
<keyword evidence="9" id="KW-0444">Lipid biosynthesis</keyword>
<feature type="transmembrane region" description="Helical" evidence="19">
    <location>
        <begin position="79"/>
        <end position="98"/>
    </location>
</feature>
<evidence type="ECO:0000313" key="21">
    <source>
        <dbReference type="Proteomes" id="UP000605259"/>
    </source>
</evidence>
<keyword evidence="13 19" id="KW-1133">Transmembrane helix</keyword>
<keyword evidence="16" id="KW-0594">Phospholipid biosynthesis</keyword>
<dbReference type="PROSITE" id="PS01315">
    <property type="entry name" value="CDS"/>
    <property type="match status" value="1"/>
</dbReference>
<keyword evidence="15 19" id="KW-0472">Membrane</keyword>
<comment type="pathway">
    <text evidence="4">Lipid metabolism.</text>
</comment>
<evidence type="ECO:0000256" key="7">
    <source>
        <dbReference type="ARBA" id="ARBA00019373"/>
    </source>
</evidence>
<reference evidence="20" key="1">
    <citation type="journal article" date="2014" name="Int. J. Syst. Evol. Microbiol.">
        <title>Complete genome sequence of Corynebacterium casei LMG S-19264T (=DSM 44701T), isolated from a smear-ripened cheese.</title>
        <authorList>
            <consortium name="US DOE Joint Genome Institute (JGI-PGF)"/>
            <person name="Walter F."/>
            <person name="Albersmeier A."/>
            <person name="Kalinowski J."/>
            <person name="Ruckert C."/>
        </authorList>
    </citation>
    <scope>NUCLEOTIDE SEQUENCE</scope>
    <source>
        <strain evidence="20">CGMCC 1.12698</strain>
    </source>
</reference>
<evidence type="ECO:0000256" key="13">
    <source>
        <dbReference type="ARBA" id="ARBA00022989"/>
    </source>
</evidence>
<evidence type="ECO:0000256" key="8">
    <source>
        <dbReference type="ARBA" id="ARBA00022475"/>
    </source>
</evidence>
<dbReference type="Pfam" id="PF01148">
    <property type="entry name" value="CTP_transf_1"/>
    <property type="match status" value="1"/>
</dbReference>
<dbReference type="EMBL" id="BMFK01000001">
    <property type="protein sequence ID" value="GGE65290.1"/>
    <property type="molecule type" value="Genomic_DNA"/>
</dbReference>
<dbReference type="AlphaFoldDB" id="A0A917AQ17"/>
<keyword evidence="12 18" id="KW-0548">Nucleotidyltransferase</keyword>
<evidence type="ECO:0000256" key="6">
    <source>
        <dbReference type="ARBA" id="ARBA00012487"/>
    </source>
</evidence>
<evidence type="ECO:0000256" key="10">
    <source>
        <dbReference type="ARBA" id="ARBA00022679"/>
    </source>
</evidence>
<evidence type="ECO:0000256" key="19">
    <source>
        <dbReference type="SAM" id="Phobius"/>
    </source>
</evidence>
<feature type="transmembrane region" description="Helical" evidence="19">
    <location>
        <begin position="174"/>
        <end position="192"/>
    </location>
</feature>
<proteinExistence type="inferred from homology"/>
<comment type="caution">
    <text evidence="20">The sequence shown here is derived from an EMBL/GenBank/DDBJ whole genome shotgun (WGS) entry which is preliminary data.</text>
</comment>
<comment type="catalytic activity">
    <reaction evidence="1 18">
        <text>a 1,2-diacyl-sn-glycero-3-phosphate + CTP + H(+) = a CDP-1,2-diacyl-sn-glycerol + diphosphate</text>
        <dbReference type="Rhea" id="RHEA:16229"/>
        <dbReference type="ChEBI" id="CHEBI:15378"/>
        <dbReference type="ChEBI" id="CHEBI:33019"/>
        <dbReference type="ChEBI" id="CHEBI:37563"/>
        <dbReference type="ChEBI" id="CHEBI:58332"/>
        <dbReference type="ChEBI" id="CHEBI:58608"/>
        <dbReference type="EC" id="2.7.7.41"/>
    </reaction>
</comment>
<gene>
    <name evidence="20" type="ORF">GCM10007140_14340</name>
</gene>
<feature type="transmembrane region" description="Helical" evidence="19">
    <location>
        <begin position="110"/>
        <end position="126"/>
    </location>
</feature>
<evidence type="ECO:0000256" key="11">
    <source>
        <dbReference type="ARBA" id="ARBA00022692"/>
    </source>
</evidence>
<evidence type="ECO:0000256" key="14">
    <source>
        <dbReference type="ARBA" id="ARBA00023098"/>
    </source>
</evidence>
<dbReference type="InterPro" id="IPR000374">
    <property type="entry name" value="PC_trans"/>
</dbReference>
<dbReference type="Proteomes" id="UP000605259">
    <property type="component" value="Unassembled WGS sequence"/>
</dbReference>
<evidence type="ECO:0000256" key="2">
    <source>
        <dbReference type="ARBA" id="ARBA00004651"/>
    </source>
</evidence>
<evidence type="ECO:0000256" key="17">
    <source>
        <dbReference type="ARBA" id="ARBA00023264"/>
    </source>
</evidence>
<keyword evidence="17" id="KW-1208">Phospholipid metabolism</keyword>
<dbReference type="GO" id="GO:0004605">
    <property type="term" value="F:phosphatidate cytidylyltransferase activity"/>
    <property type="evidence" value="ECO:0007669"/>
    <property type="project" value="UniProtKB-EC"/>
</dbReference>
<dbReference type="EC" id="2.7.7.41" evidence="6 18"/>
<keyword evidence="21" id="KW-1185">Reference proteome</keyword>
<evidence type="ECO:0000256" key="12">
    <source>
        <dbReference type="ARBA" id="ARBA00022695"/>
    </source>
</evidence>
<dbReference type="PANTHER" id="PTHR46382">
    <property type="entry name" value="PHOSPHATIDATE CYTIDYLYLTRANSFERASE"/>
    <property type="match status" value="1"/>
</dbReference>
<evidence type="ECO:0000256" key="5">
    <source>
        <dbReference type="ARBA" id="ARBA00010185"/>
    </source>
</evidence>
<evidence type="ECO:0000256" key="16">
    <source>
        <dbReference type="ARBA" id="ARBA00023209"/>
    </source>
</evidence>
<dbReference type="PANTHER" id="PTHR46382:SF1">
    <property type="entry name" value="PHOSPHATIDATE CYTIDYLYLTRANSFERASE"/>
    <property type="match status" value="1"/>
</dbReference>
<protein>
    <recommendedName>
        <fullName evidence="7 18">Phosphatidate cytidylyltransferase</fullName>
        <ecNumber evidence="6 18">2.7.7.41</ecNumber>
    </recommendedName>
</protein>
<keyword evidence="8" id="KW-1003">Cell membrane</keyword>
<keyword evidence="14" id="KW-0443">Lipid metabolism</keyword>
<dbReference type="GO" id="GO:0005886">
    <property type="term" value="C:plasma membrane"/>
    <property type="evidence" value="ECO:0007669"/>
    <property type="project" value="UniProtKB-SubCell"/>
</dbReference>
<feature type="transmembrane region" description="Helical" evidence="19">
    <location>
        <begin position="54"/>
        <end position="73"/>
    </location>
</feature>
<evidence type="ECO:0000256" key="15">
    <source>
        <dbReference type="ARBA" id="ARBA00023136"/>
    </source>
</evidence>
<feature type="transmembrane region" description="Helical" evidence="19">
    <location>
        <begin position="198"/>
        <end position="216"/>
    </location>
</feature>
<comment type="pathway">
    <text evidence="3 18">Phospholipid metabolism; CDP-diacylglycerol biosynthesis; CDP-diacylglycerol from sn-glycerol 3-phosphate: step 3/3.</text>
</comment>
<comment type="similarity">
    <text evidence="5 18">Belongs to the CDS family.</text>
</comment>